<evidence type="ECO:0000256" key="13">
    <source>
        <dbReference type="ARBA" id="ARBA00023136"/>
    </source>
</evidence>
<evidence type="ECO:0000256" key="6">
    <source>
        <dbReference type="ARBA" id="ARBA00022676"/>
    </source>
</evidence>
<keyword evidence="6" id="KW-0328">Glycosyltransferase</keyword>
<dbReference type="Pfam" id="PF13896">
    <property type="entry name" value="Glyco_transf_49"/>
    <property type="match status" value="1"/>
</dbReference>
<keyword evidence="7" id="KW-0808">Transferase</keyword>
<organism evidence="22 23">
    <name type="scientific">Batillaria attramentaria</name>
    <dbReference type="NCBI Taxonomy" id="370345"/>
    <lineage>
        <taxon>Eukaryota</taxon>
        <taxon>Metazoa</taxon>
        <taxon>Spiralia</taxon>
        <taxon>Lophotrochozoa</taxon>
        <taxon>Mollusca</taxon>
        <taxon>Gastropoda</taxon>
        <taxon>Caenogastropoda</taxon>
        <taxon>Sorbeoconcha</taxon>
        <taxon>Cerithioidea</taxon>
        <taxon>Batillariidae</taxon>
        <taxon>Batillaria</taxon>
    </lineage>
</organism>
<evidence type="ECO:0000256" key="8">
    <source>
        <dbReference type="ARBA" id="ARBA00022692"/>
    </source>
</evidence>
<evidence type="ECO:0000256" key="17">
    <source>
        <dbReference type="ARBA" id="ARBA00032175"/>
    </source>
</evidence>
<evidence type="ECO:0000256" key="9">
    <source>
        <dbReference type="ARBA" id="ARBA00022723"/>
    </source>
</evidence>
<comment type="caution">
    <text evidence="22">The sequence shown here is derived from an EMBL/GenBank/DDBJ whole genome shotgun (WGS) entry which is preliminary data.</text>
</comment>
<dbReference type="GO" id="GO:0000139">
    <property type="term" value="C:Golgi membrane"/>
    <property type="evidence" value="ECO:0007669"/>
    <property type="project" value="UniProtKB-SubCell"/>
</dbReference>
<proteinExistence type="inferred from homology"/>
<keyword evidence="11 21" id="KW-1133">Transmembrane helix</keyword>
<gene>
    <name evidence="22" type="ORF">BaRGS_00028387</name>
</gene>
<comment type="cofactor">
    <cofactor evidence="1">
        <name>Mn(2+)</name>
        <dbReference type="ChEBI" id="CHEBI:29035"/>
    </cofactor>
</comment>
<keyword evidence="14" id="KW-0325">Glycoprotein</keyword>
<sequence length="431" mass="49367">MRLRWLVSEFVKAVSGRYFDRPNNHHHQQHPLVSGSTLTLTLTLTMLRFWSLQRFRLGRVIVALVLTVVLLQVIHMALLSRLEAREGTLGKAAAASGVGRQLQGRTFNNVITDMHDRVKNSYRLDKSGTYHVIDNFLTSEHVVLQNAHDVTVVTQCSSNHLHHLVELSERWKGPVSVAVFTYDDDFADTISAILYYHFCSDSVFKYVTFHLVFPISRTPKDLSSVAKSADVKLSCSQAPVASKSHPTLNYALEGIEYPHNVLRNLAVNYVQTRYVFVVDVDMIPSDDLRVGFQKLLGREELENRTSVKRAYVVPAFEIKEGTRVPGIKAELVKDWSLWTVRPFYSELCAKCQRPTDYEQWRDLPRPPGLKVAYTMEWKDPWEPFYIARASMPLYDERFKQYGFNRISQVSVVKVRIVSHTRPGFSDSESSV</sequence>
<evidence type="ECO:0000256" key="7">
    <source>
        <dbReference type="ARBA" id="ARBA00022679"/>
    </source>
</evidence>
<evidence type="ECO:0000256" key="3">
    <source>
        <dbReference type="ARBA" id="ARBA00004922"/>
    </source>
</evidence>
<evidence type="ECO:0000256" key="12">
    <source>
        <dbReference type="ARBA" id="ARBA00023034"/>
    </source>
</evidence>
<evidence type="ECO:0000313" key="23">
    <source>
        <dbReference type="Proteomes" id="UP001519460"/>
    </source>
</evidence>
<keyword evidence="15" id="KW-0464">Manganese</keyword>
<evidence type="ECO:0000256" key="11">
    <source>
        <dbReference type="ARBA" id="ARBA00022989"/>
    </source>
</evidence>
<keyword evidence="9" id="KW-0479">Metal-binding</keyword>
<evidence type="ECO:0000256" key="10">
    <source>
        <dbReference type="ARBA" id="ARBA00022968"/>
    </source>
</evidence>
<keyword evidence="8 21" id="KW-0812">Transmembrane</keyword>
<keyword evidence="10" id="KW-0735">Signal-anchor</keyword>
<accession>A0ABD0K0H7</accession>
<keyword evidence="12" id="KW-0333">Golgi apparatus</keyword>
<evidence type="ECO:0000256" key="20">
    <source>
        <dbReference type="ARBA" id="ARBA00047852"/>
    </source>
</evidence>
<dbReference type="GO" id="GO:0046872">
    <property type="term" value="F:metal ion binding"/>
    <property type="evidence" value="ECO:0007669"/>
    <property type="project" value="UniProtKB-KW"/>
</dbReference>
<dbReference type="InterPro" id="IPR043189">
    <property type="entry name" value="B4GAT1"/>
</dbReference>
<evidence type="ECO:0000256" key="1">
    <source>
        <dbReference type="ARBA" id="ARBA00001936"/>
    </source>
</evidence>
<dbReference type="Proteomes" id="UP001519460">
    <property type="component" value="Unassembled WGS sequence"/>
</dbReference>
<evidence type="ECO:0000256" key="15">
    <source>
        <dbReference type="ARBA" id="ARBA00023211"/>
    </source>
</evidence>
<evidence type="ECO:0000256" key="2">
    <source>
        <dbReference type="ARBA" id="ARBA00004323"/>
    </source>
</evidence>
<comment type="pathway">
    <text evidence="3">Protein modification; protein glycosylation.</text>
</comment>
<evidence type="ECO:0000313" key="22">
    <source>
        <dbReference type="EMBL" id="KAK7480340.1"/>
    </source>
</evidence>
<dbReference type="GO" id="GO:0016757">
    <property type="term" value="F:glycosyltransferase activity"/>
    <property type="evidence" value="ECO:0007669"/>
    <property type="project" value="UniProtKB-KW"/>
</dbReference>
<dbReference type="PANTHER" id="PTHR46420">
    <property type="entry name" value="BETA-1,4-GLUCURONYLTRANSFERASE 1"/>
    <property type="match status" value="1"/>
</dbReference>
<evidence type="ECO:0000256" key="18">
    <source>
        <dbReference type="ARBA" id="ARBA00032181"/>
    </source>
</evidence>
<evidence type="ECO:0000256" key="5">
    <source>
        <dbReference type="ARBA" id="ARBA00017962"/>
    </source>
</evidence>
<protein>
    <recommendedName>
        <fullName evidence="5">Beta-1,4-glucuronyltransferase 1</fullName>
    </recommendedName>
    <alternativeName>
        <fullName evidence="16">I-beta-1,3-N-acetylglucosaminyltransferase</fullName>
    </alternativeName>
    <alternativeName>
        <fullName evidence="19">N-acetyllactosaminide beta-1,3-N-acetylglucosaminyltransferase</fullName>
    </alternativeName>
    <alternativeName>
        <fullName evidence="17">Poly-N-acetyllactosamine extension enzyme</fullName>
    </alternativeName>
    <alternativeName>
        <fullName evidence="18">UDP-GlcNAc:betaGal beta-1,3-N-acetylglucosaminyltransferase 1</fullName>
    </alternativeName>
</protein>
<reference evidence="22 23" key="1">
    <citation type="journal article" date="2023" name="Sci. Data">
        <title>Genome assembly of the Korean intertidal mud-creeper Batillaria attramentaria.</title>
        <authorList>
            <person name="Patra A.K."/>
            <person name="Ho P.T."/>
            <person name="Jun S."/>
            <person name="Lee S.J."/>
            <person name="Kim Y."/>
            <person name="Won Y.J."/>
        </authorList>
    </citation>
    <scope>NUCLEOTIDE SEQUENCE [LARGE SCALE GENOMIC DNA]</scope>
    <source>
        <strain evidence="22">Wonlab-2016</strain>
    </source>
</reference>
<evidence type="ECO:0000256" key="14">
    <source>
        <dbReference type="ARBA" id="ARBA00023180"/>
    </source>
</evidence>
<evidence type="ECO:0000256" key="21">
    <source>
        <dbReference type="SAM" id="Phobius"/>
    </source>
</evidence>
<evidence type="ECO:0000256" key="4">
    <source>
        <dbReference type="ARBA" id="ARBA00008539"/>
    </source>
</evidence>
<name>A0ABD0K0H7_9CAEN</name>
<keyword evidence="23" id="KW-1185">Reference proteome</keyword>
<evidence type="ECO:0000256" key="16">
    <source>
        <dbReference type="ARBA" id="ARBA00030723"/>
    </source>
</evidence>
<feature type="transmembrane region" description="Helical" evidence="21">
    <location>
        <begin position="57"/>
        <end position="78"/>
    </location>
</feature>
<comment type="catalytic activity">
    <reaction evidence="20">
        <text>3-O-[beta-D-Xyl-(1-&gt;4)-Rib-ol-P-Rib-ol-P-3-beta-D-GalNAc-(1-&gt;3)-beta-D-GlcNAc-(1-&gt;4)-(O-6-P-alpha-D-Man)]-Thr-[protein] + UDP-alpha-D-glucuronate = 3-O-[beta-D-GlcA-(1-&gt;3)-beta-D-Xyl-(1-&gt;4)-Rib-ol-P-Rib-ol-P-3-beta-D-GalNAc-(1-&gt;3)-beta-D-GlcNAc-(1-&gt;4)-(O-6-P-alpha-D-Man)]-Thr-[protein] + UDP + H(+)</text>
        <dbReference type="Rhea" id="RHEA:46860"/>
        <dbReference type="Rhea" id="RHEA-COMP:15023"/>
        <dbReference type="Rhea" id="RHEA-COMP:17482"/>
        <dbReference type="ChEBI" id="CHEBI:15378"/>
        <dbReference type="ChEBI" id="CHEBI:58052"/>
        <dbReference type="ChEBI" id="CHEBI:58223"/>
        <dbReference type="ChEBI" id="CHEBI:142405"/>
        <dbReference type="ChEBI" id="CHEBI:177336"/>
    </reaction>
</comment>
<comment type="subcellular location">
    <subcellularLocation>
        <location evidence="2">Golgi apparatus membrane</location>
        <topology evidence="2">Single-pass type II membrane protein</topology>
    </subcellularLocation>
</comment>
<comment type="similarity">
    <text evidence="4">Belongs to the glycosyltransferase 49 family.</text>
</comment>
<dbReference type="PANTHER" id="PTHR46420:SF1">
    <property type="entry name" value="BETA-1,4-GLUCURONYLTRANSFERASE 1"/>
    <property type="match status" value="1"/>
</dbReference>
<dbReference type="AlphaFoldDB" id="A0ABD0K0H7"/>
<dbReference type="EMBL" id="JACVVK020000283">
    <property type="protein sequence ID" value="KAK7480340.1"/>
    <property type="molecule type" value="Genomic_DNA"/>
</dbReference>
<evidence type="ECO:0000256" key="19">
    <source>
        <dbReference type="ARBA" id="ARBA00033291"/>
    </source>
</evidence>
<keyword evidence="13 21" id="KW-0472">Membrane</keyword>